<evidence type="ECO:0000313" key="2">
    <source>
        <dbReference type="EMBL" id="PRP85541.1"/>
    </source>
</evidence>
<dbReference type="PANTHER" id="PTHR37212">
    <property type="entry name" value="ACTIN PROTEIN 2/3 COMPLEX SUBUNIT-LIKE PROTEIN"/>
    <property type="match status" value="1"/>
</dbReference>
<name>A0A2P6NNK9_9EUKA</name>
<protein>
    <submittedName>
        <fullName evidence="2">Tubby-related protein 1-like</fullName>
    </submittedName>
</protein>
<dbReference type="PANTHER" id="PTHR37212:SF2">
    <property type="entry name" value="ACTIN PROTEIN 2_3 COMPLEX SUBUNIT-LIKE PROTEIN"/>
    <property type="match status" value="1"/>
</dbReference>
<evidence type="ECO:0000256" key="1">
    <source>
        <dbReference type="SAM" id="MobiDB-lite"/>
    </source>
</evidence>
<gene>
    <name evidence="2" type="ORF">PROFUN_06773</name>
</gene>
<feature type="region of interest" description="Disordered" evidence="1">
    <location>
        <begin position="1"/>
        <end position="108"/>
    </location>
</feature>
<organism evidence="2 3">
    <name type="scientific">Planoprotostelium fungivorum</name>
    <dbReference type="NCBI Taxonomy" id="1890364"/>
    <lineage>
        <taxon>Eukaryota</taxon>
        <taxon>Amoebozoa</taxon>
        <taxon>Evosea</taxon>
        <taxon>Variosea</taxon>
        <taxon>Cavosteliida</taxon>
        <taxon>Cavosteliaceae</taxon>
        <taxon>Planoprotostelium</taxon>
    </lineage>
</organism>
<evidence type="ECO:0000313" key="3">
    <source>
        <dbReference type="Proteomes" id="UP000241769"/>
    </source>
</evidence>
<dbReference type="InParanoid" id="A0A2P6NNK9"/>
<reference evidence="2 3" key="1">
    <citation type="journal article" date="2018" name="Genome Biol. Evol.">
        <title>Multiple Roots of Fruiting Body Formation in Amoebozoa.</title>
        <authorList>
            <person name="Hillmann F."/>
            <person name="Forbes G."/>
            <person name="Novohradska S."/>
            <person name="Ferling I."/>
            <person name="Riege K."/>
            <person name="Groth M."/>
            <person name="Westermann M."/>
            <person name="Marz M."/>
            <person name="Spaller T."/>
            <person name="Winckler T."/>
            <person name="Schaap P."/>
            <person name="Glockner G."/>
        </authorList>
    </citation>
    <scope>NUCLEOTIDE SEQUENCE [LARGE SCALE GENOMIC DNA]</scope>
    <source>
        <strain evidence="2 3">Jena</strain>
    </source>
</reference>
<feature type="compositionally biased region" description="Low complexity" evidence="1">
    <location>
        <begin position="49"/>
        <end position="68"/>
    </location>
</feature>
<feature type="compositionally biased region" description="Basic and acidic residues" evidence="1">
    <location>
        <begin position="89"/>
        <end position="103"/>
    </location>
</feature>
<dbReference type="AlphaFoldDB" id="A0A2P6NNK9"/>
<accession>A0A2P6NNK9</accession>
<feature type="region of interest" description="Disordered" evidence="1">
    <location>
        <begin position="122"/>
        <end position="150"/>
    </location>
</feature>
<feature type="compositionally biased region" description="Acidic residues" evidence="1">
    <location>
        <begin position="79"/>
        <end position="88"/>
    </location>
</feature>
<comment type="caution">
    <text evidence="2">The sequence shown here is derived from an EMBL/GenBank/DDBJ whole genome shotgun (WGS) entry which is preliminary data.</text>
</comment>
<sequence>MKRAASQEPDMWEPEPPPKRKPVKLHSPPKSISSRRRSKEDQTDVQQFTTKANAASASSKIAVKTTSKPAVIEKAPPLEVEEDDSDLEDILKACRPEPSDKKKTGTSKFSLMGLLSDKKKYLERKEDRVEEESEEEAPAPPQDTSIDIQPLPDDELIDIPVRIRPNSFPLWEDIPPEIKFEPSKDTNDGREAMALSIAATHGKMEQLLLQGWIHSSYPDNLPIPTSLSKFIFDHVCFHPNIEVVLAAFRLLNNRLKGTENRWDIFGSNTHHNSISSHVYNEPDRPSTVDPWVPTPADITRAAEFFGMAPGNGLEPQPDIYHQNISMFVELTTDYILERPTSYDAKCVEDFVWMICQMSLDHRMDRHLFTLTSCLQRCLSFFGSEDWPEFLQSFSARLTVKDPHWQLCLSFVGSIPFSNERSKQLVFYLTHYMLSLVAKEKGQRVKSVSDFELPDLITIIKSLHSEDMDYVRLKDILSLLVDPMCAAHPSWLSEKSGISDVVAALILLNRKMKETTVYNSNLTAAKDLIVVMTSKLQLISSSTRERKSKQSTLK</sequence>
<proteinExistence type="predicted"/>
<keyword evidence="3" id="KW-1185">Reference proteome</keyword>
<dbReference type="EMBL" id="MDYQ01000043">
    <property type="protein sequence ID" value="PRP85541.1"/>
    <property type="molecule type" value="Genomic_DNA"/>
</dbReference>
<dbReference type="Proteomes" id="UP000241769">
    <property type="component" value="Unassembled WGS sequence"/>
</dbReference>